<evidence type="ECO:0000256" key="5">
    <source>
        <dbReference type="ARBA" id="ARBA00023180"/>
    </source>
</evidence>
<gene>
    <name evidence="6" type="ORF">TrLO_g174</name>
</gene>
<dbReference type="OrthoDB" id="191334at2759"/>
<organism evidence="6 7">
    <name type="scientific">Triparma laevis f. longispina</name>
    <dbReference type="NCBI Taxonomy" id="1714387"/>
    <lineage>
        <taxon>Eukaryota</taxon>
        <taxon>Sar</taxon>
        <taxon>Stramenopiles</taxon>
        <taxon>Ochrophyta</taxon>
        <taxon>Bolidophyceae</taxon>
        <taxon>Parmales</taxon>
        <taxon>Triparmaceae</taxon>
        <taxon>Triparma</taxon>
    </lineage>
</organism>
<protein>
    <submittedName>
        <fullName evidence="6">Uncharacterized protein</fullName>
    </submittedName>
</protein>
<dbReference type="PANTHER" id="PTHR31042">
    <property type="entry name" value="CORE-2/I-BRANCHING BETA-1,6-N-ACETYLGLUCOSAMINYLTRANSFERASE FAMILY PROTEIN-RELATED"/>
    <property type="match status" value="1"/>
</dbReference>
<evidence type="ECO:0000256" key="3">
    <source>
        <dbReference type="ARBA" id="ARBA00022679"/>
    </source>
</evidence>
<evidence type="ECO:0000256" key="2">
    <source>
        <dbReference type="ARBA" id="ARBA00022676"/>
    </source>
</evidence>
<keyword evidence="5" id="KW-0325">Glycoprotein</keyword>
<evidence type="ECO:0000313" key="6">
    <source>
        <dbReference type="EMBL" id="GMH53424.1"/>
    </source>
</evidence>
<keyword evidence="4" id="KW-0472">Membrane</keyword>
<dbReference type="InterPro" id="IPR044174">
    <property type="entry name" value="BC10-like"/>
</dbReference>
<evidence type="ECO:0000256" key="1">
    <source>
        <dbReference type="ARBA" id="ARBA00004606"/>
    </source>
</evidence>
<dbReference type="EMBL" id="BRXW01000425">
    <property type="protein sequence ID" value="GMH53424.1"/>
    <property type="molecule type" value="Genomic_DNA"/>
</dbReference>
<evidence type="ECO:0000256" key="4">
    <source>
        <dbReference type="ARBA" id="ARBA00023136"/>
    </source>
</evidence>
<keyword evidence="2" id="KW-0328">Glycosyltransferase</keyword>
<proteinExistence type="predicted"/>
<dbReference type="GO" id="GO:0016020">
    <property type="term" value="C:membrane"/>
    <property type="evidence" value="ECO:0007669"/>
    <property type="project" value="UniProtKB-SubCell"/>
</dbReference>
<keyword evidence="7" id="KW-1185">Reference proteome</keyword>
<comment type="caution">
    <text evidence="6">The sequence shown here is derived from an EMBL/GenBank/DDBJ whole genome shotgun (WGS) entry which is preliminary data.</text>
</comment>
<accession>A0A9W6ZMW7</accession>
<reference evidence="7" key="1">
    <citation type="journal article" date="2023" name="Commun. Biol.">
        <title>Genome analysis of Parmales, the sister group of diatoms, reveals the evolutionary specialization of diatoms from phago-mixotrophs to photoautotrophs.</title>
        <authorList>
            <person name="Ban H."/>
            <person name="Sato S."/>
            <person name="Yoshikawa S."/>
            <person name="Yamada K."/>
            <person name="Nakamura Y."/>
            <person name="Ichinomiya M."/>
            <person name="Sato N."/>
            <person name="Blanc-Mathieu R."/>
            <person name="Endo H."/>
            <person name="Kuwata A."/>
            <person name="Ogata H."/>
        </authorList>
    </citation>
    <scope>NUCLEOTIDE SEQUENCE [LARGE SCALE GENOMIC DNA]</scope>
    <source>
        <strain evidence="7">NIES 3700</strain>
    </source>
</reference>
<keyword evidence="3" id="KW-0808">Transferase</keyword>
<name>A0A9W6ZMW7_9STRA</name>
<dbReference type="GO" id="GO:0016757">
    <property type="term" value="F:glycosyltransferase activity"/>
    <property type="evidence" value="ECO:0007669"/>
    <property type="project" value="UniProtKB-KW"/>
</dbReference>
<dbReference type="InterPro" id="IPR003406">
    <property type="entry name" value="Glyco_trans_14"/>
</dbReference>
<dbReference type="PANTHER" id="PTHR31042:SF150">
    <property type="entry name" value="OS06G0661900 PROTEIN"/>
    <property type="match status" value="1"/>
</dbReference>
<dbReference type="AlphaFoldDB" id="A0A9W6ZMW7"/>
<dbReference type="Pfam" id="PF02485">
    <property type="entry name" value="Branch"/>
    <property type="match status" value="1"/>
</dbReference>
<evidence type="ECO:0000313" key="7">
    <source>
        <dbReference type="Proteomes" id="UP001165122"/>
    </source>
</evidence>
<comment type="subcellular location">
    <subcellularLocation>
        <location evidence="1">Membrane</location>
        <topology evidence="1">Single-pass type II membrane protein</topology>
    </subcellularLocation>
</comment>
<sequence>MIPAPSSITDSEKEEMVAQISRLINEQEMMPQAKMKKGQKTGKASQLDHHTLAVCAMIVDKLPTEEVWRAWAKEQDSSLHARFFIHAAKPDSPDVSPWTKQNLIPTSCAPKWNDYLIVAGIIELLKAAMTDPCVTHCIVVTESCVPLLRFVDLYRNLLEINGTPTNGTEEVISRPFKTYMSHYDVKSPRCTKFDSQSWFPKLQANGFPSDKSDFLRKALPGWSVLGREDCEGILRVDERAKQMWKIWEGVWAPEEVYLPTAINVHNGMKNVVDRVINFAAWDEKNPDVTKRANPFWFDGRFGEVRVEWIRQGAVLGRKFKHLRADEWRRGVGAVATTTTTTAAAGEEIEAKRQKR</sequence>
<dbReference type="Proteomes" id="UP001165122">
    <property type="component" value="Unassembled WGS sequence"/>
</dbReference>